<comment type="caution">
    <text evidence="7">The sequence shown here is derived from an EMBL/GenBank/DDBJ whole genome shotgun (WGS) entry which is preliminary data.</text>
</comment>
<organism evidence="7 8">
    <name type="scientific">Kluyvera intermedia</name>
    <name type="common">Enterobacter intermedius</name>
    <dbReference type="NCBI Taxonomy" id="61648"/>
    <lineage>
        <taxon>Bacteria</taxon>
        <taxon>Pseudomonadati</taxon>
        <taxon>Pseudomonadota</taxon>
        <taxon>Gammaproteobacteria</taxon>
        <taxon>Enterobacterales</taxon>
        <taxon>Enterobacteriaceae</taxon>
        <taxon>Kluyvera</taxon>
    </lineage>
</organism>
<reference evidence="7" key="2">
    <citation type="submission" date="2020-10" db="EMBL/GenBank/DDBJ databases">
        <authorList>
            <consortium name="NCBI Pathogen Detection Project"/>
        </authorList>
    </citation>
    <scope>NUCLEOTIDE SEQUENCE</scope>
    <source>
        <strain evidence="7">CAVp300</strain>
    </source>
</reference>
<keyword evidence="4" id="KW-0804">Transcription</keyword>
<dbReference type="AlphaFoldDB" id="A0A9P3T6U2"/>
<name>A0A9P3T6U2_KLUIN</name>
<evidence type="ECO:0000256" key="4">
    <source>
        <dbReference type="ARBA" id="ARBA00023163"/>
    </source>
</evidence>
<dbReference type="Proteomes" id="UP000867740">
    <property type="component" value="Unassembled WGS sequence"/>
</dbReference>
<feature type="compositionally biased region" description="Basic and acidic residues" evidence="5">
    <location>
        <begin position="38"/>
        <end position="48"/>
    </location>
</feature>
<accession>A0A9P3T6U2</accession>
<evidence type="ECO:0000256" key="2">
    <source>
        <dbReference type="ARBA" id="ARBA00023015"/>
    </source>
</evidence>
<dbReference type="Gene3D" id="1.10.260.40">
    <property type="entry name" value="lambda repressor-like DNA-binding domains"/>
    <property type="match status" value="1"/>
</dbReference>
<evidence type="ECO:0000256" key="5">
    <source>
        <dbReference type="SAM" id="MobiDB-lite"/>
    </source>
</evidence>
<dbReference type="SUPFAM" id="SSF47413">
    <property type="entry name" value="lambda repressor-like DNA-binding domains"/>
    <property type="match status" value="1"/>
</dbReference>
<evidence type="ECO:0000256" key="1">
    <source>
        <dbReference type="ARBA" id="ARBA00006157"/>
    </source>
</evidence>
<sequence length="48" mass="5748">MKQAAMERHYTGAERLIAQALNMRPEDVWPQRYRNKKTGGERNECERQ</sequence>
<gene>
    <name evidence="7" type="ORF">I8531_001580</name>
</gene>
<dbReference type="InterPro" id="IPR038722">
    <property type="entry name" value="Ner_HTH_dom"/>
</dbReference>
<evidence type="ECO:0000313" key="7">
    <source>
        <dbReference type="EMBL" id="HAT3581299.1"/>
    </source>
</evidence>
<comment type="similarity">
    <text evidence="1">Belongs to the ner transcriptional regulatory family.</text>
</comment>
<dbReference type="EMBL" id="DACSUM010000009">
    <property type="protein sequence ID" value="HAT3581299.1"/>
    <property type="molecule type" value="Genomic_DNA"/>
</dbReference>
<feature type="region of interest" description="Disordered" evidence="5">
    <location>
        <begin position="29"/>
        <end position="48"/>
    </location>
</feature>
<evidence type="ECO:0000256" key="3">
    <source>
        <dbReference type="ARBA" id="ARBA00023125"/>
    </source>
</evidence>
<evidence type="ECO:0000259" key="6">
    <source>
        <dbReference type="Pfam" id="PF13693"/>
    </source>
</evidence>
<keyword evidence="2" id="KW-0805">Transcription regulation</keyword>
<protein>
    <submittedName>
        <fullName evidence="7">Transcriptional regulator</fullName>
    </submittedName>
</protein>
<reference evidence="7" key="1">
    <citation type="journal article" date="2018" name="Genome Biol.">
        <title>SKESA: strategic k-mer extension for scrupulous assemblies.</title>
        <authorList>
            <person name="Souvorov A."/>
            <person name="Agarwala R."/>
            <person name="Lipman D.J."/>
        </authorList>
    </citation>
    <scope>NUCLEOTIDE SEQUENCE</scope>
    <source>
        <strain evidence="7">CAVp300</strain>
    </source>
</reference>
<feature type="domain" description="Ner winged helix-turn-helix DNA-binding" evidence="6">
    <location>
        <begin position="4"/>
        <end position="38"/>
    </location>
</feature>
<dbReference type="InterPro" id="IPR010982">
    <property type="entry name" value="Lambda_DNA-bd_dom_sf"/>
</dbReference>
<keyword evidence="3" id="KW-0238">DNA-binding</keyword>
<proteinExistence type="inferred from homology"/>
<dbReference type="Pfam" id="PF13693">
    <property type="entry name" value="HTH_35"/>
    <property type="match status" value="1"/>
</dbReference>
<dbReference type="GO" id="GO:0003677">
    <property type="term" value="F:DNA binding"/>
    <property type="evidence" value="ECO:0007669"/>
    <property type="project" value="UniProtKB-KW"/>
</dbReference>
<evidence type="ECO:0000313" key="8">
    <source>
        <dbReference type="Proteomes" id="UP000867740"/>
    </source>
</evidence>